<dbReference type="AlphaFoldDB" id="A0A6J7L0G5"/>
<protein>
    <submittedName>
        <fullName evidence="1">Unannotated protein</fullName>
    </submittedName>
</protein>
<evidence type="ECO:0000313" key="1">
    <source>
        <dbReference type="EMBL" id="CAB4959849.1"/>
    </source>
</evidence>
<gene>
    <name evidence="1" type="ORF">UFOPK3564_03989</name>
</gene>
<dbReference type="SUPFAM" id="SSF46785">
    <property type="entry name" value="Winged helix' DNA-binding domain"/>
    <property type="match status" value="1"/>
</dbReference>
<name>A0A6J7L0G5_9ZZZZ</name>
<proteinExistence type="predicted"/>
<organism evidence="1">
    <name type="scientific">freshwater metagenome</name>
    <dbReference type="NCBI Taxonomy" id="449393"/>
    <lineage>
        <taxon>unclassified sequences</taxon>
        <taxon>metagenomes</taxon>
        <taxon>ecological metagenomes</taxon>
    </lineage>
</organism>
<dbReference type="EMBL" id="CAFBMK010000465">
    <property type="protein sequence ID" value="CAB4959849.1"/>
    <property type="molecule type" value="Genomic_DNA"/>
</dbReference>
<sequence length="143" mass="15200">MLDAATDQPAAPPTMSAECCAGAGPAVSEICVAAHRRLLELEPYLQEAQRLHAILDAALASTRHTKPTHNRARAPTGTNKQLILSELSKHPGSTAAQIATRTGRPRSVLASTISRMARHGELTRTDAGFHITDRGSPTTGYAR</sequence>
<accession>A0A6J7L0G5</accession>
<dbReference type="InterPro" id="IPR036390">
    <property type="entry name" value="WH_DNA-bd_sf"/>
</dbReference>
<reference evidence="1" key="1">
    <citation type="submission" date="2020-05" db="EMBL/GenBank/DDBJ databases">
        <authorList>
            <person name="Chiriac C."/>
            <person name="Salcher M."/>
            <person name="Ghai R."/>
            <person name="Kavagutti S V."/>
        </authorList>
    </citation>
    <scope>NUCLEOTIDE SEQUENCE</scope>
</reference>